<dbReference type="Gene3D" id="1.10.10.10">
    <property type="entry name" value="Winged helix-like DNA-binding domain superfamily/Winged helix DNA-binding domain"/>
    <property type="match status" value="1"/>
</dbReference>
<dbReference type="HOGENOM" id="CLU_062618_6_0_6"/>
<dbReference type="InterPro" id="IPR014757">
    <property type="entry name" value="Tscrpt_reg_IclR_C"/>
</dbReference>
<organism evidence="6 7">
    <name type="scientific">Klebsiella pneumoniae 30684/NJST258_2</name>
    <dbReference type="NCBI Taxonomy" id="1420013"/>
    <lineage>
        <taxon>Bacteria</taxon>
        <taxon>Pseudomonadati</taxon>
        <taxon>Pseudomonadota</taxon>
        <taxon>Gammaproteobacteria</taxon>
        <taxon>Enterobacterales</taxon>
        <taxon>Enterobacteriaceae</taxon>
        <taxon>Klebsiella/Raoultella group</taxon>
        <taxon>Klebsiella</taxon>
        <taxon>Klebsiella pneumoniae complex</taxon>
    </lineage>
</organism>
<dbReference type="Proteomes" id="UP000019586">
    <property type="component" value="Chromosome"/>
</dbReference>
<protein>
    <submittedName>
        <fullName evidence="6">Transcriptional regulator, IclR family protein</fullName>
    </submittedName>
</protein>
<dbReference type="PANTHER" id="PTHR30136:SF38">
    <property type="entry name" value="TRANSCRIPTIONAL REGULATOR"/>
    <property type="match status" value="1"/>
</dbReference>
<dbReference type="SMART" id="SM00346">
    <property type="entry name" value="HTH_ICLR"/>
    <property type="match status" value="1"/>
</dbReference>
<evidence type="ECO:0000313" key="7">
    <source>
        <dbReference type="Proteomes" id="UP000019586"/>
    </source>
</evidence>
<evidence type="ECO:0000256" key="3">
    <source>
        <dbReference type="ARBA" id="ARBA00023163"/>
    </source>
</evidence>
<reference evidence="6 7" key="1">
    <citation type="journal article" date="2014" name="Proc. Natl. Acad. Sci. U.S.A.">
        <title>Molecular dissection of the evolution of carbapenem-resistant multilocus sequence type 258 Klebsiella pneumoniae.</title>
        <authorList>
            <person name="Deleo F.R."/>
            <person name="Chen L."/>
            <person name="Porcella S.F."/>
            <person name="Martens C.A."/>
            <person name="Kobayashi S.D."/>
            <person name="Porter A.R."/>
            <person name="Chavda K.D."/>
            <person name="Jacobs M.R."/>
            <person name="Mathema B."/>
            <person name="Olsen R.J."/>
            <person name="Bonomo R.A."/>
            <person name="Musser J.M."/>
            <person name="Kreiswirth B.N."/>
        </authorList>
    </citation>
    <scope>NUCLEOTIDE SEQUENCE [LARGE SCALE GENOMIC DNA]</scope>
    <source>
        <strain evidence="6">30684/NJST258_2</strain>
    </source>
</reference>
<dbReference type="KEGG" id="kps:KPNJ2_01662"/>
<keyword evidence="2" id="KW-0238">DNA-binding</keyword>
<dbReference type="SUPFAM" id="SSF46785">
    <property type="entry name" value="Winged helix' DNA-binding domain"/>
    <property type="match status" value="1"/>
</dbReference>
<dbReference type="InterPro" id="IPR050707">
    <property type="entry name" value="HTH_MetabolicPath_Reg"/>
</dbReference>
<dbReference type="PROSITE" id="PS51077">
    <property type="entry name" value="HTH_ICLR"/>
    <property type="match status" value="1"/>
</dbReference>
<keyword evidence="1" id="KW-0805">Transcription regulation</keyword>
<evidence type="ECO:0000259" key="4">
    <source>
        <dbReference type="PROSITE" id="PS51077"/>
    </source>
</evidence>
<feature type="domain" description="IclR-ED" evidence="5">
    <location>
        <begin position="72"/>
        <end position="255"/>
    </location>
</feature>
<evidence type="ECO:0000259" key="5">
    <source>
        <dbReference type="PROSITE" id="PS51078"/>
    </source>
</evidence>
<dbReference type="GO" id="GO:0045892">
    <property type="term" value="P:negative regulation of DNA-templated transcription"/>
    <property type="evidence" value="ECO:0007669"/>
    <property type="project" value="TreeGrafter"/>
</dbReference>
<dbReference type="InterPro" id="IPR036388">
    <property type="entry name" value="WH-like_DNA-bd_sf"/>
</dbReference>
<dbReference type="GO" id="GO:0003677">
    <property type="term" value="F:DNA binding"/>
    <property type="evidence" value="ECO:0007669"/>
    <property type="project" value="UniProtKB-KW"/>
</dbReference>
<proteinExistence type="predicted"/>
<dbReference type="Pfam" id="PF01614">
    <property type="entry name" value="IclR_C"/>
    <property type="match status" value="1"/>
</dbReference>
<dbReference type="InterPro" id="IPR036390">
    <property type="entry name" value="WH_DNA-bd_sf"/>
</dbReference>
<dbReference type="InterPro" id="IPR005471">
    <property type="entry name" value="Tscrpt_reg_IclR_N"/>
</dbReference>
<keyword evidence="3" id="KW-0804">Transcription</keyword>
<dbReference type="AlphaFoldDB" id="W8UWX6"/>
<sequence>MESSMLESTKVPALTRAIEILNLIGRIGPCSAATIIAELGIPKSTVYLLLGELKKQRFISMDNQDNYCLWTKLVELAGQALSKMDLRELARPRLTRLMDECGLLCHLGIIDQGNAYYILKIESPATISVRSHEGKSLSLYRSGIGKCLLAWQPASVQASIIEDLQWERATPTTITDAQQLREELGRIRARGWSFDNGEDYPDVRCVAAPVFNANNDLTAAISVVGTRLQINEDNRDYLAGKAIACAKDISRLLGWKSPFEQLASS</sequence>
<accession>W8UWX6</accession>
<feature type="domain" description="HTH iclR-type" evidence="4">
    <location>
        <begin position="11"/>
        <end position="71"/>
    </location>
</feature>
<dbReference type="GO" id="GO:0003700">
    <property type="term" value="F:DNA-binding transcription factor activity"/>
    <property type="evidence" value="ECO:0007669"/>
    <property type="project" value="TreeGrafter"/>
</dbReference>
<name>W8UWX6_KLEPN</name>
<dbReference type="Gene3D" id="3.30.450.40">
    <property type="match status" value="1"/>
</dbReference>
<gene>
    <name evidence="6" type="ORF">KPNJ2_01662</name>
</gene>
<evidence type="ECO:0000256" key="1">
    <source>
        <dbReference type="ARBA" id="ARBA00023015"/>
    </source>
</evidence>
<evidence type="ECO:0000313" key="6">
    <source>
        <dbReference type="EMBL" id="AHM78442.1"/>
    </source>
</evidence>
<dbReference type="SUPFAM" id="SSF55781">
    <property type="entry name" value="GAF domain-like"/>
    <property type="match status" value="1"/>
</dbReference>
<dbReference type="Pfam" id="PF09339">
    <property type="entry name" value="HTH_IclR"/>
    <property type="match status" value="1"/>
</dbReference>
<dbReference type="PROSITE" id="PS51078">
    <property type="entry name" value="ICLR_ED"/>
    <property type="match status" value="1"/>
</dbReference>
<dbReference type="PANTHER" id="PTHR30136">
    <property type="entry name" value="HELIX-TURN-HELIX TRANSCRIPTIONAL REGULATOR, ICLR FAMILY"/>
    <property type="match status" value="1"/>
</dbReference>
<dbReference type="EMBL" id="CP006918">
    <property type="protein sequence ID" value="AHM78442.1"/>
    <property type="molecule type" value="Genomic_DNA"/>
</dbReference>
<dbReference type="InterPro" id="IPR029016">
    <property type="entry name" value="GAF-like_dom_sf"/>
</dbReference>
<dbReference type="PATRIC" id="fig|1420013.3.peg.1586"/>
<evidence type="ECO:0000256" key="2">
    <source>
        <dbReference type="ARBA" id="ARBA00023125"/>
    </source>
</evidence>